<dbReference type="EMBL" id="CM029052">
    <property type="protein sequence ID" value="KAG2556050.1"/>
    <property type="molecule type" value="Genomic_DNA"/>
</dbReference>
<dbReference type="EMBL" id="CM029052">
    <property type="protein sequence ID" value="KAG2556023.1"/>
    <property type="molecule type" value="Genomic_DNA"/>
</dbReference>
<proteinExistence type="predicted"/>
<name>A0A8T0P2R8_PANVG</name>
<evidence type="ECO:0000313" key="2">
    <source>
        <dbReference type="EMBL" id="KAG2556023.1"/>
    </source>
</evidence>
<feature type="transmembrane region" description="Helical" evidence="1">
    <location>
        <begin position="36"/>
        <end position="56"/>
    </location>
</feature>
<evidence type="ECO:0000313" key="4">
    <source>
        <dbReference type="Proteomes" id="UP000823388"/>
    </source>
</evidence>
<dbReference type="AlphaFoldDB" id="A0A8T0P2R8"/>
<keyword evidence="1" id="KW-0472">Membrane</keyword>
<sequence>MAPAVALAPVAASWRTFTFAANATRVRPLIVAPTPIPAVLVAVFIILVAAPAMAVLEVGMVVVVAPASPLPVLAAPAIISLPVPVVPVPVGAREGLDRRGGHRCPIKDPQMAQWKASFCWRDGTLLVDRGDGVVVDFFQVKNYRVLAPLLPMLGR</sequence>
<evidence type="ECO:0000256" key="1">
    <source>
        <dbReference type="SAM" id="Phobius"/>
    </source>
</evidence>
<keyword evidence="1" id="KW-1133">Transmembrane helix</keyword>
<organism evidence="2 4">
    <name type="scientific">Panicum virgatum</name>
    <name type="common">Blackwell switchgrass</name>
    <dbReference type="NCBI Taxonomy" id="38727"/>
    <lineage>
        <taxon>Eukaryota</taxon>
        <taxon>Viridiplantae</taxon>
        <taxon>Streptophyta</taxon>
        <taxon>Embryophyta</taxon>
        <taxon>Tracheophyta</taxon>
        <taxon>Spermatophyta</taxon>
        <taxon>Magnoliopsida</taxon>
        <taxon>Liliopsida</taxon>
        <taxon>Poales</taxon>
        <taxon>Poaceae</taxon>
        <taxon>PACMAD clade</taxon>
        <taxon>Panicoideae</taxon>
        <taxon>Panicodae</taxon>
        <taxon>Paniceae</taxon>
        <taxon>Panicinae</taxon>
        <taxon>Panicum</taxon>
        <taxon>Panicum sect. Hiantes</taxon>
    </lineage>
</organism>
<protein>
    <submittedName>
        <fullName evidence="2">Uncharacterized protein</fullName>
    </submittedName>
</protein>
<gene>
    <name evidence="3" type="ORF">PVAP13_8NG065501</name>
    <name evidence="2" type="ORF">PVAP13_8NG085802</name>
</gene>
<comment type="caution">
    <text evidence="2">The sequence shown here is derived from an EMBL/GenBank/DDBJ whole genome shotgun (WGS) entry which is preliminary data.</text>
</comment>
<keyword evidence="1" id="KW-0812">Transmembrane</keyword>
<reference evidence="2" key="1">
    <citation type="submission" date="2020-05" db="EMBL/GenBank/DDBJ databases">
        <title>WGS assembly of Panicum virgatum.</title>
        <authorList>
            <person name="Lovell J.T."/>
            <person name="Jenkins J."/>
            <person name="Shu S."/>
            <person name="Juenger T.E."/>
            <person name="Schmutz J."/>
        </authorList>
    </citation>
    <scope>NUCLEOTIDE SEQUENCE</scope>
    <source>
        <strain evidence="2">AP13</strain>
    </source>
</reference>
<keyword evidence="4" id="KW-1185">Reference proteome</keyword>
<dbReference type="Proteomes" id="UP000823388">
    <property type="component" value="Chromosome 8N"/>
</dbReference>
<accession>A0A8T0P2R8</accession>
<evidence type="ECO:0000313" key="3">
    <source>
        <dbReference type="EMBL" id="KAG2556050.1"/>
    </source>
</evidence>